<sequence>MGPKKAKGAKKAKKKVKKPAAVKTTTSFYWNIQPPVPINAYHNRQWHEVQSDINRLLAEENSMFFNKKGQPKDPKPIKDREKAFQFCVVRYVRYIMIAKRLDECYQFMVHPQKRQLVRTCISGIITRILELKELMVEIEEREFHFFDDVLQDLQLTPDQVEMNIPRFYRDERLQVLQNREHILESILKKIDADNSFGEKAAEELMSKEHAIMLVQRHLRAYVGRLKHYKLAWKVSQLKNNHTLMRKAADAWACYVYKCKTRRIRQVEHQFLGMLTDETYDANVEMQKREEHFQRNQRKMDENWNDYEFDKTMTEEDIIDTEGPGMAENLKYNILQWLLETKNLMGTFPEFPTEEMGGSSLLFSNKSIKQVEEEIRDMFEDNKSKKKDNKKKEAKKEPKKGKEDPNEYKWIMPRSQVLPVLTEEKDEYMKYWFYKDDAENIHQKHDKELMKEAIKLNIAEKIRIEVDKLIRFELENMKIVIEQAVKAKAKKKKGKGGRNKKGKKGRKKGRRDGKDLTKDRSMDDLYEELVQNDIIKRVPQVSLSSFLGDYCYTGSCTQESELNPLPSLADVRRLVTEFAILPLGSTEVHQLAPLNRSMLIAGVRGTGKKMLVNAICHEAGANLFDISPANLYGKYDSKAGMNMIMHLIMKVGKALEPSVFWVDQCDKMFLKKKDKFDLAKPHKWIKILKKTMKKIKNGDRMMFIGTCKRPSLCKQKPLSKCFKRTVLIPVPDYGSRYLIWQHFIGTMAGLSNYELENMDFSSLTKV</sequence>
<dbReference type="GO" id="GO:0016887">
    <property type="term" value="F:ATP hydrolysis activity"/>
    <property type="evidence" value="ECO:0007669"/>
    <property type="project" value="InterPro"/>
</dbReference>
<keyword evidence="4" id="KW-1185">Reference proteome</keyword>
<gene>
    <name evidence="3" type="ORF">GSLYS_00011517001</name>
</gene>
<dbReference type="PANTHER" id="PTHR14690">
    <property type="entry name" value="IQ MOTIF CONTAINING WITH AAA DOMAIN 1"/>
    <property type="match status" value="1"/>
</dbReference>
<dbReference type="Gene3D" id="3.40.50.300">
    <property type="entry name" value="P-loop containing nucleotide triphosphate hydrolases"/>
    <property type="match status" value="1"/>
</dbReference>
<feature type="compositionally biased region" description="Basic residues" evidence="1">
    <location>
        <begin position="489"/>
        <end position="510"/>
    </location>
</feature>
<feature type="domain" description="ATPase AAA-type core" evidence="2">
    <location>
        <begin position="597"/>
        <end position="727"/>
    </location>
</feature>
<dbReference type="Pfam" id="PF00004">
    <property type="entry name" value="AAA"/>
    <property type="match status" value="1"/>
</dbReference>
<feature type="region of interest" description="Disordered" evidence="1">
    <location>
        <begin position="376"/>
        <end position="406"/>
    </location>
</feature>
<feature type="region of interest" description="Disordered" evidence="1">
    <location>
        <begin position="489"/>
        <end position="517"/>
    </location>
</feature>
<dbReference type="InterPro" id="IPR027417">
    <property type="entry name" value="P-loop_NTPase"/>
</dbReference>
<feature type="compositionally biased region" description="Basic and acidic residues" evidence="1">
    <location>
        <begin position="389"/>
        <end position="406"/>
    </location>
</feature>
<organism evidence="3 4">
    <name type="scientific">Lymnaea stagnalis</name>
    <name type="common">Great pond snail</name>
    <name type="synonym">Helix stagnalis</name>
    <dbReference type="NCBI Taxonomy" id="6523"/>
    <lineage>
        <taxon>Eukaryota</taxon>
        <taxon>Metazoa</taxon>
        <taxon>Spiralia</taxon>
        <taxon>Lophotrochozoa</taxon>
        <taxon>Mollusca</taxon>
        <taxon>Gastropoda</taxon>
        <taxon>Heterobranchia</taxon>
        <taxon>Euthyneura</taxon>
        <taxon>Panpulmonata</taxon>
        <taxon>Hygrophila</taxon>
        <taxon>Lymnaeoidea</taxon>
        <taxon>Lymnaeidae</taxon>
        <taxon>Lymnaea</taxon>
    </lineage>
</organism>
<dbReference type="EMBL" id="CAXITT010000268">
    <property type="protein sequence ID" value="CAL1537614.1"/>
    <property type="molecule type" value="Genomic_DNA"/>
</dbReference>
<dbReference type="InterPro" id="IPR052267">
    <property type="entry name" value="N-DRC_Component"/>
</dbReference>
<dbReference type="Proteomes" id="UP001497497">
    <property type="component" value="Unassembled WGS sequence"/>
</dbReference>
<evidence type="ECO:0000313" key="4">
    <source>
        <dbReference type="Proteomes" id="UP001497497"/>
    </source>
</evidence>
<dbReference type="PANTHER" id="PTHR14690:SF0">
    <property type="entry name" value="IQ MOTIF CONTAINING WITH AAA DOMAIN 1"/>
    <property type="match status" value="1"/>
</dbReference>
<name>A0AAV2HVY9_LYMST</name>
<evidence type="ECO:0000313" key="3">
    <source>
        <dbReference type="EMBL" id="CAL1537614.1"/>
    </source>
</evidence>
<dbReference type="InterPro" id="IPR003959">
    <property type="entry name" value="ATPase_AAA_core"/>
</dbReference>
<protein>
    <recommendedName>
        <fullName evidence="2">ATPase AAA-type core domain-containing protein</fullName>
    </recommendedName>
</protein>
<dbReference type="GO" id="GO:0005524">
    <property type="term" value="F:ATP binding"/>
    <property type="evidence" value="ECO:0007669"/>
    <property type="project" value="InterPro"/>
</dbReference>
<accession>A0AAV2HVY9</accession>
<dbReference type="SUPFAM" id="SSF52540">
    <property type="entry name" value="P-loop containing nucleoside triphosphate hydrolases"/>
    <property type="match status" value="1"/>
</dbReference>
<reference evidence="3 4" key="1">
    <citation type="submission" date="2024-04" db="EMBL/GenBank/DDBJ databases">
        <authorList>
            <consortium name="Genoscope - CEA"/>
            <person name="William W."/>
        </authorList>
    </citation>
    <scope>NUCLEOTIDE SEQUENCE [LARGE SCALE GENOMIC DNA]</scope>
</reference>
<evidence type="ECO:0000259" key="2">
    <source>
        <dbReference type="Pfam" id="PF00004"/>
    </source>
</evidence>
<proteinExistence type="predicted"/>
<evidence type="ECO:0000256" key="1">
    <source>
        <dbReference type="SAM" id="MobiDB-lite"/>
    </source>
</evidence>
<comment type="caution">
    <text evidence="3">The sequence shown here is derived from an EMBL/GenBank/DDBJ whole genome shotgun (WGS) entry which is preliminary data.</text>
</comment>
<dbReference type="AlphaFoldDB" id="A0AAV2HVY9"/>